<dbReference type="STRING" id="402881.Plav_2014"/>
<keyword evidence="3" id="KW-0378">Hydrolase</keyword>
<dbReference type="Gene3D" id="3.30.1120.10">
    <property type="match status" value="1"/>
</dbReference>
<evidence type="ECO:0000256" key="1">
    <source>
        <dbReference type="ARBA" id="ARBA00008779"/>
    </source>
</evidence>
<dbReference type="InterPro" id="IPR024607">
    <property type="entry name" value="Sulfatase_CS"/>
</dbReference>
<keyword evidence="6" id="KW-0732">Signal</keyword>
<keyword evidence="5" id="KW-0472">Membrane</keyword>
<evidence type="ECO:0000313" key="9">
    <source>
        <dbReference type="Proteomes" id="UP000006377"/>
    </source>
</evidence>
<accession>A7HUP5</accession>
<keyword evidence="5" id="KW-1133">Transmembrane helix</keyword>
<feature type="signal peptide" evidence="6">
    <location>
        <begin position="1"/>
        <end position="25"/>
    </location>
</feature>
<dbReference type="Gene3D" id="3.40.720.10">
    <property type="entry name" value="Alkaline Phosphatase, subunit A"/>
    <property type="match status" value="1"/>
</dbReference>
<keyword evidence="9" id="KW-1185">Reference proteome</keyword>
<sequence>MGMNIFKSSKLAAVMLPFIALSAQAQEARPNIVLILADDVGFSDFGVYGSEIETPNIDALAARGTLFSNFHASPICAPSRAMLMTGVDSHLAGIGNLPESAPLEHRGQPGYLGRLADDVVTVASRLSAAGYRTMMTGKWHLGHGEGAHPAARGFDRSFALEASGADNWEKKSYLPIYDDAPWYEDGKPTDLPEDFYSSEFLIDKMIEYLEEDKDEGRPFFSYVAFQAIHIPLQAPREFVEKYEGVYDEGWDALREARFRAVVERGLLPGGMGLGPMPEGLRDWSARSEDEKRMLAKSMSVNAAMLEAMDFHVGRLVEYLKETGQYENTIFIVLSDNGPEPGDPLATPGFRQWLWWTGYNRDIETLGEKGSYVFIGPEFASAAASPGAFFKMQAGEGGLRVPLIFAGDGISPARMTDAFSYITDIAPTILELAGIGASRDFEGTTVQAMTGKSLAPLLRGEAARVYGEEDVVGIEAAGNAAIFRGSYKLVRNARPYGDMQWYLYNLASDPGETNDISQDEPELFAEMMAEYEAYAARVGVREVPEGYDQTAQLTTNRIHDQVRENWPGLAVLALLVLGGLVWSGIRFGPNLWRKLRV</sequence>
<dbReference type="PANTHER" id="PTHR42693:SF33">
    <property type="entry name" value="ARYLSULFATASE"/>
    <property type="match status" value="1"/>
</dbReference>
<proteinExistence type="inferred from homology"/>
<dbReference type="InterPro" id="IPR017850">
    <property type="entry name" value="Alkaline_phosphatase_core_sf"/>
</dbReference>
<name>A7HUP5_PARL1</name>
<dbReference type="PROSITE" id="PS00523">
    <property type="entry name" value="SULFATASE_1"/>
    <property type="match status" value="1"/>
</dbReference>
<gene>
    <name evidence="8" type="ordered locus">Plav_2014</name>
</gene>
<evidence type="ECO:0000256" key="2">
    <source>
        <dbReference type="ARBA" id="ARBA00022723"/>
    </source>
</evidence>
<dbReference type="GO" id="GO:0046872">
    <property type="term" value="F:metal ion binding"/>
    <property type="evidence" value="ECO:0007669"/>
    <property type="project" value="UniProtKB-KW"/>
</dbReference>
<dbReference type="KEGG" id="pla:Plav_2014"/>
<dbReference type="AlphaFoldDB" id="A7HUP5"/>
<dbReference type="InterPro" id="IPR000917">
    <property type="entry name" value="Sulfatase_N"/>
</dbReference>
<dbReference type="PANTHER" id="PTHR42693">
    <property type="entry name" value="ARYLSULFATASE FAMILY MEMBER"/>
    <property type="match status" value="1"/>
</dbReference>
<keyword evidence="2" id="KW-0479">Metal-binding</keyword>
<dbReference type="Proteomes" id="UP000006377">
    <property type="component" value="Chromosome"/>
</dbReference>
<feature type="transmembrane region" description="Helical" evidence="5">
    <location>
        <begin position="565"/>
        <end position="584"/>
    </location>
</feature>
<dbReference type="HOGENOM" id="CLU_006332_11_1_5"/>
<dbReference type="CDD" id="cd16025">
    <property type="entry name" value="PAS_like"/>
    <property type="match status" value="1"/>
</dbReference>
<dbReference type="eggNOG" id="COG3119">
    <property type="taxonomic scope" value="Bacteria"/>
</dbReference>
<evidence type="ECO:0000259" key="7">
    <source>
        <dbReference type="Pfam" id="PF00884"/>
    </source>
</evidence>
<evidence type="ECO:0000256" key="5">
    <source>
        <dbReference type="SAM" id="Phobius"/>
    </source>
</evidence>
<evidence type="ECO:0000313" key="8">
    <source>
        <dbReference type="EMBL" id="ABS63628.1"/>
    </source>
</evidence>
<dbReference type="InterPro" id="IPR050738">
    <property type="entry name" value="Sulfatase"/>
</dbReference>
<comment type="similarity">
    <text evidence="1">Belongs to the sulfatase family.</text>
</comment>
<organism evidence="8 9">
    <name type="scientific">Parvibaculum lavamentivorans (strain DS-1 / DSM 13023 / NCIMB 13966)</name>
    <dbReference type="NCBI Taxonomy" id="402881"/>
    <lineage>
        <taxon>Bacteria</taxon>
        <taxon>Pseudomonadati</taxon>
        <taxon>Pseudomonadota</taxon>
        <taxon>Alphaproteobacteria</taxon>
        <taxon>Hyphomicrobiales</taxon>
        <taxon>Parvibaculaceae</taxon>
        <taxon>Parvibaculum</taxon>
    </lineage>
</organism>
<keyword evidence="5" id="KW-0812">Transmembrane</keyword>
<feature type="chain" id="PRO_5002708217" evidence="6">
    <location>
        <begin position="26"/>
        <end position="596"/>
    </location>
</feature>
<protein>
    <submittedName>
        <fullName evidence="8">Sulfatase</fullName>
    </submittedName>
</protein>
<reference evidence="8 9" key="1">
    <citation type="journal article" date="2011" name="Stand. Genomic Sci.">
        <title>Complete genome sequence of Parvibaculum lavamentivorans type strain (DS-1(T)).</title>
        <authorList>
            <person name="Schleheck D."/>
            <person name="Weiss M."/>
            <person name="Pitluck S."/>
            <person name="Bruce D."/>
            <person name="Land M.L."/>
            <person name="Han S."/>
            <person name="Saunders E."/>
            <person name="Tapia R."/>
            <person name="Detter C."/>
            <person name="Brettin T."/>
            <person name="Han J."/>
            <person name="Woyke T."/>
            <person name="Goodwin L."/>
            <person name="Pennacchio L."/>
            <person name="Nolan M."/>
            <person name="Cook A.M."/>
            <person name="Kjelleberg S."/>
            <person name="Thomas T."/>
        </authorList>
    </citation>
    <scope>NUCLEOTIDE SEQUENCE [LARGE SCALE GENOMIC DNA]</scope>
    <source>
        <strain evidence="9">DS-1 / DSM 13023 / NCIMB 13966</strain>
    </source>
</reference>
<keyword evidence="4" id="KW-0106">Calcium</keyword>
<evidence type="ECO:0000256" key="6">
    <source>
        <dbReference type="SAM" id="SignalP"/>
    </source>
</evidence>
<evidence type="ECO:0000256" key="4">
    <source>
        <dbReference type="ARBA" id="ARBA00022837"/>
    </source>
</evidence>
<dbReference type="GO" id="GO:0004065">
    <property type="term" value="F:arylsulfatase activity"/>
    <property type="evidence" value="ECO:0007669"/>
    <property type="project" value="TreeGrafter"/>
</dbReference>
<dbReference type="SUPFAM" id="SSF53649">
    <property type="entry name" value="Alkaline phosphatase-like"/>
    <property type="match status" value="1"/>
</dbReference>
<feature type="domain" description="Sulfatase N-terminal" evidence="7">
    <location>
        <begin position="30"/>
        <end position="434"/>
    </location>
</feature>
<dbReference type="Pfam" id="PF00884">
    <property type="entry name" value="Sulfatase"/>
    <property type="match status" value="1"/>
</dbReference>
<dbReference type="EMBL" id="CP000774">
    <property type="protein sequence ID" value="ABS63628.1"/>
    <property type="molecule type" value="Genomic_DNA"/>
</dbReference>
<evidence type="ECO:0000256" key="3">
    <source>
        <dbReference type="ARBA" id="ARBA00022801"/>
    </source>
</evidence>